<dbReference type="GO" id="GO:0008203">
    <property type="term" value="P:cholesterol metabolic process"/>
    <property type="evidence" value="ECO:0007669"/>
    <property type="project" value="InterPro"/>
</dbReference>
<keyword evidence="9" id="KW-0408">Iron</keyword>
<dbReference type="Gene3D" id="3.90.380.10">
    <property type="entry name" value="Naphthalene 1,2-dioxygenase Alpha Subunit, Chain A, domain 1"/>
    <property type="match status" value="1"/>
</dbReference>
<evidence type="ECO:0000256" key="3">
    <source>
        <dbReference type="ARBA" id="ARBA00004972"/>
    </source>
</evidence>
<comment type="pathway">
    <text evidence="12">Steroid hormone biosynthesis; dafachronic acid biosynthesis.</text>
</comment>
<feature type="domain" description="Rieske" evidence="18">
    <location>
        <begin position="108"/>
        <end position="212"/>
    </location>
</feature>
<dbReference type="Pfam" id="PF00355">
    <property type="entry name" value="Rieske"/>
    <property type="match status" value="1"/>
</dbReference>
<comment type="catalytic activity">
    <reaction evidence="15">
        <text>cholesterol + NADH + O2 + H(+) = 7-dehydrocholesterol + NAD(+) + 2 H2O</text>
        <dbReference type="Rhea" id="RHEA:51644"/>
        <dbReference type="ChEBI" id="CHEBI:15377"/>
        <dbReference type="ChEBI" id="CHEBI:15378"/>
        <dbReference type="ChEBI" id="CHEBI:15379"/>
        <dbReference type="ChEBI" id="CHEBI:16113"/>
        <dbReference type="ChEBI" id="CHEBI:17759"/>
        <dbReference type="ChEBI" id="CHEBI:57540"/>
        <dbReference type="ChEBI" id="CHEBI:57945"/>
        <dbReference type="EC" id="1.14.19.21"/>
    </reaction>
    <physiologicalReaction direction="left-to-right" evidence="15">
        <dbReference type="Rhea" id="RHEA:51645"/>
    </physiologicalReaction>
</comment>
<dbReference type="PANTHER" id="PTHR21266">
    <property type="entry name" value="IRON-SULFUR DOMAIN CONTAINING PROTEIN"/>
    <property type="match status" value="1"/>
</dbReference>
<keyword evidence="20" id="KW-1185">Reference proteome</keyword>
<evidence type="ECO:0000256" key="8">
    <source>
        <dbReference type="ARBA" id="ARBA00023002"/>
    </source>
</evidence>
<evidence type="ECO:0000256" key="1">
    <source>
        <dbReference type="ARBA" id="ARBA00001962"/>
    </source>
</evidence>
<keyword evidence="8" id="KW-0560">Oxidoreductase</keyword>
<dbReference type="GO" id="GO:0005737">
    <property type="term" value="C:cytoplasm"/>
    <property type="evidence" value="ECO:0007669"/>
    <property type="project" value="TreeGrafter"/>
</dbReference>
<comment type="cofactor">
    <cofactor evidence="1">
        <name>Fe cation</name>
        <dbReference type="ChEBI" id="CHEBI:24875"/>
    </cofactor>
</comment>
<evidence type="ECO:0000313" key="20">
    <source>
        <dbReference type="Proteomes" id="UP000887568"/>
    </source>
</evidence>
<evidence type="ECO:0000256" key="5">
    <source>
        <dbReference type="ARBA" id="ARBA00022714"/>
    </source>
</evidence>
<dbReference type="InterPro" id="IPR050584">
    <property type="entry name" value="Cholesterol_7-desaturase"/>
</dbReference>
<keyword evidence="5" id="KW-0001">2Fe-2S</keyword>
<evidence type="ECO:0000256" key="6">
    <source>
        <dbReference type="ARBA" id="ARBA00022723"/>
    </source>
</evidence>
<dbReference type="InterPro" id="IPR036922">
    <property type="entry name" value="Rieske_2Fe-2S_sf"/>
</dbReference>
<evidence type="ECO:0000256" key="7">
    <source>
        <dbReference type="ARBA" id="ARBA00022989"/>
    </source>
</evidence>
<reference evidence="19" key="1">
    <citation type="submission" date="2022-11" db="UniProtKB">
        <authorList>
            <consortium name="EnsemblMetazoa"/>
        </authorList>
    </citation>
    <scope>IDENTIFICATION</scope>
</reference>
<protein>
    <recommendedName>
        <fullName evidence="14">cholesterol 7-desaturase</fullName>
        <ecNumber evidence="14">1.14.19.21</ecNumber>
    </recommendedName>
</protein>
<dbReference type="AlphaFoldDB" id="A0A913ZSJ4"/>
<keyword evidence="10" id="KW-0411">Iron-sulfur</keyword>
<dbReference type="Proteomes" id="UP000887568">
    <property type="component" value="Unplaced"/>
</dbReference>
<dbReference type="OrthoDB" id="426882at2759"/>
<evidence type="ECO:0000256" key="11">
    <source>
        <dbReference type="ARBA" id="ARBA00023136"/>
    </source>
</evidence>
<evidence type="ECO:0000256" key="4">
    <source>
        <dbReference type="ARBA" id="ARBA00022692"/>
    </source>
</evidence>
<keyword evidence="6" id="KW-0479">Metal-binding</keyword>
<name>A0A913ZSJ4_PATMI</name>
<comment type="subcellular location">
    <subcellularLocation>
        <location evidence="2">Membrane</location>
    </subcellularLocation>
</comment>
<dbReference type="InterPro" id="IPR045605">
    <property type="entry name" value="KshA-like_C"/>
</dbReference>
<evidence type="ECO:0000256" key="9">
    <source>
        <dbReference type="ARBA" id="ARBA00023004"/>
    </source>
</evidence>
<dbReference type="SUPFAM" id="SSF50022">
    <property type="entry name" value="ISP domain"/>
    <property type="match status" value="1"/>
</dbReference>
<evidence type="ECO:0000256" key="15">
    <source>
        <dbReference type="ARBA" id="ARBA00047853"/>
    </source>
</evidence>
<organism evidence="19 20">
    <name type="scientific">Patiria miniata</name>
    <name type="common">Bat star</name>
    <name type="synonym">Asterina miniata</name>
    <dbReference type="NCBI Taxonomy" id="46514"/>
    <lineage>
        <taxon>Eukaryota</taxon>
        <taxon>Metazoa</taxon>
        <taxon>Echinodermata</taxon>
        <taxon>Eleutherozoa</taxon>
        <taxon>Asterozoa</taxon>
        <taxon>Asteroidea</taxon>
        <taxon>Valvatacea</taxon>
        <taxon>Valvatida</taxon>
        <taxon>Asterinidae</taxon>
        <taxon>Patiria</taxon>
    </lineage>
</organism>
<evidence type="ECO:0000256" key="2">
    <source>
        <dbReference type="ARBA" id="ARBA00004370"/>
    </source>
</evidence>
<dbReference type="GO" id="GO:0016020">
    <property type="term" value="C:membrane"/>
    <property type="evidence" value="ECO:0007669"/>
    <property type="project" value="UniProtKB-SubCell"/>
</dbReference>
<evidence type="ECO:0000256" key="16">
    <source>
        <dbReference type="ARBA" id="ARBA00049548"/>
    </source>
</evidence>
<evidence type="ECO:0000256" key="13">
    <source>
        <dbReference type="ARBA" id="ARBA00025729"/>
    </source>
</evidence>
<dbReference type="OMA" id="VDGVCAY"/>
<dbReference type="PANTHER" id="PTHR21266:SF32">
    <property type="entry name" value="CHOLESTEROL 7-DESATURASE NVD"/>
    <property type="match status" value="1"/>
</dbReference>
<dbReference type="RefSeq" id="XP_038054597.1">
    <property type="nucleotide sequence ID" value="XM_038198669.1"/>
</dbReference>
<dbReference type="CDD" id="cd03469">
    <property type="entry name" value="Rieske_RO_Alpha_N"/>
    <property type="match status" value="1"/>
</dbReference>
<dbReference type="EnsemblMetazoa" id="XM_038198669.1">
    <property type="protein sequence ID" value="XP_038054597.1"/>
    <property type="gene ID" value="LOC119726807"/>
</dbReference>
<evidence type="ECO:0000313" key="19">
    <source>
        <dbReference type="EnsemblMetazoa" id="XP_038054597.1"/>
    </source>
</evidence>
<evidence type="ECO:0000256" key="10">
    <source>
        <dbReference type="ARBA" id="ARBA00023014"/>
    </source>
</evidence>
<evidence type="ECO:0000256" key="12">
    <source>
        <dbReference type="ARBA" id="ARBA00025712"/>
    </source>
</evidence>
<dbReference type="SUPFAM" id="SSF55961">
    <property type="entry name" value="Bet v1-like"/>
    <property type="match status" value="1"/>
</dbReference>
<dbReference type="GO" id="GO:0170056">
    <property type="term" value="F:cholesterol 7-desaturase [NAD(P)H] activity"/>
    <property type="evidence" value="ECO:0007669"/>
    <property type="project" value="UniProtKB-EC"/>
</dbReference>
<comment type="catalytic activity">
    <reaction evidence="16">
        <text>cholesterol + NADPH + O2 + H(+) = 7-dehydrocholesterol + NADP(+) + 2 H2O</text>
        <dbReference type="Rhea" id="RHEA:45024"/>
        <dbReference type="ChEBI" id="CHEBI:15377"/>
        <dbReference type="ChEBI" id="CHEBI:15378"/>
        <dbReference type="ChEBI" id="CHEBI:15379"/>
        <dbReference type="ChEBI" id="CHEBI:16113"/>
        <dbReference type="ChEBI" id="CHEBI:17759"/>
        <dbReference type="ChEBI" id="CHEBI:57783"/>
        <dbReference type="ChEBI" id="CHEBI:58349"/>
        <dbReference type="EC" id="1.14.19.21"/>
    </reaction>
    <physiologicalReaction direction="left-to-right" evidence="16">
        <dbReference type="Rhea" id="RHEA:45025"/>
    </physiologicalReaction>
</comment>
<evidence type="ECO:0000256" key="14">
    <source>
        <dbReference type="ARBA" id="ARBA00026095"/>
    </source>
</evidence>
<dbReference type="GO" id="GO:0051537">
    <property type="term" value="F:2 iron, 2 sulfur cluster binding"/>
    <property type="evidence" value="ECO:0007669"/>
    <property type="project" value="UniProtKB-KW"/>
</dbReference>
<comment type="similarity">
    <text evidence="13">Belongs to the cholesterol 7-desaturase family.</text>
</comment>
<evidence type="ECO:0000256" key="17">
    <source>
        <dbReference type="SAM" id="Phobius"/>
    </source>
</evidence>
<proteinExistence type="inferred from homology"/>
<keyword evidence="7 17" id="KW-1133">Transmembrane helix</keyword>
<comment type="pathway">
    <text evidence="3">Hormone biosynthesis.</text>
</comment>
<feature type="transmembrane region" description="Helical" evidence="17">
    <location>
        <begin position="37"/>
        <end position="64"/>
    </location>
</feature>
<dbReference type="GeneID" id="119726807"/>
<dbReference type="Pfam" id="PF19298">
    <property type="entry name" value="KshA_C"/>
    <property type="match status" value="1"/>
</dbReference>
<keyword evidence="11 17" id="KW-0472">Membrane</keyword>
<sequence length="432" mass="48908">MAHRLIVSFVVAALGASFMSTSGLIASESNKIFTLPVLVTFGLLVGLTYLVGSAYGAIFGEYYFYGDEGRDSYLIRKAPAGMTRETGIAEMKRSRKVGAIPPVYPNGWFAVLRSEELKKMETKYVHALGLHLAVFRGESGKVYITDAYCPHLGANLAIGGKVKGECIECPFHGWTYRGDDGKCVKIGYAEKVPDFVKVDTHQCHEIAGYICLWFHAEKEEPSWFPLQDVEAKMSTMGKVGFFEAYVECHVQDIIENGGDIPHLNVVHGPQIYDKHYTGTFEVHETKKHIGITASSFVRKDSKNIWSYFSPEYKKQKREIYQEQHGPGLCFVDFGKELLVIANTPVGPLRQKLTYVLYSPFTKGLKNAIVNKLRLYFSFLALQGDFVIWANKTYLSKPQYVKEDSPTVAHRRWFSQFYTEHSPRYNPPDPLQW</sequence>
<dbReference type="PROSITE" id="PS51296">
    <property type="entry name" value="RIESKE"/>
    <property type="match status" value="1"/>
</dbReference>
<dbReference type="EC" id="1.14.19.21" evidence="14"/>
<dbReference type="Gene3D" id="2.102.10.10">
    <property type="entry name" value="Rieske [2Fe-2S] iron-sulphur domain"/>
    <property type="match status" value="1"/>
</dbReference>
<accession>A0A913ZSJ4</accession>
<evidence type="ECO:0000259" key="18">
    <source>
        <dbReference type="PROSITE" id="PS51296"/>
    </source>
</evidence>
<keyword evidence="4 17" id="KW-0812">Transmembrane</keyword>
<dbReference type="InterPro" id="IPR017941">
    <property type="entry name" value="Rieske_2Fe-2S"/>
</dbReference>
<dbReference type="GO" id="GO:0046872">
    <property type="term" value="F:metal ion binding"/>
    <property type="evidence" value="ECO:0007669"/>
    <property type="project" value="UniProtKB-KW"/>
</dbReference>